<dbReference type="Gene3D" id="1.10.287.470">
    <property type="entry name" value="Helix hairpin bin"/>
    <property type="match status" value="1"/>
</dbReference>
<evidence type="ECO:0000256" key="2">
    <source>
        <dbReference type="ARBA" id="ARBA00023054"/>
    </source>
</evidence>
<name>A0A4S2CVU3_STEMA</name>
<proteinExistence type="predicted"/>
<dbReference type="EMBL" id="SRYW01000023">
    <property type="protein sequence ID" value="TGY31804.1"/>
    <property type="molecule type" value="Genomic_DNA"/>
</dbReference>
<dbReference type="Gene3D" id="2.40.50.100">
    <property type="match status" value="1"/>
</dbReference>
<feature type="signal peptide" evidence="3">
    <location>
        <begin position="1"/>
        <end position="27"/>
    </location>
</feature>
<dbReference type="RefSeq" id="WP_136007013.1">
    <property type="nucleotide sequence ID" value="NZ_SRYW01000023.1"/>
</dbReference>
<accession>A0A4S2CVU3</accession>
<keyword evidence="2" id="KW-0175">Coiled coil</keyword>
<dbReference type="OrthoDB" id="8558741at2"/>
<dbReference type="InterPro" id="IPR050465">
    <property type="entry name" value="UPF0194_transport"/>
</dbReference>
<feature type="domain" description="YbhG-like alpha-helical hairpin" evidence="4">
    <location>
        <begin position="78"/>
        <end position="194"/>
    </location>
</feature>
<evidence type="ECO:0000313" key="5">
    <source>
        <dbReference type="EMBL" id="TGY31804.1"/>
    </source>
</evidence>
<dbReference type="Pfam" id="PF25881">
    <property type="entry name" value="HH_YBHG"/>
    <property type="match status" value="1"/>
</dbReference>
<dbReference type="Proteomes" id="UP000306631">
    <property type="component" value="Unassembled WGS sequence"/>
</dbReference>
<dbReference type="GO" id="GO:0030313">
    <property type="term" value="C:cell envelope"/>
    <property type="evidence" value="ECO:0007669"/>
    <property type="project" value="UniProtKB-SubCell"/>
</dbReference>
<evidence type="ECO:0000259" key="4">
    <source>
        <dbReference type="Pfam" id="PF25881"/>
    </source>
</evidence>
<organism evidence="5 6">
    <name type="scientific">Stenotrophomonas maltophilia</name>
    <name type="common">Pseudomonas maltophilia</name>
    <name type="synonym">Xanthomonas maltophilia</name>
    <dbReference type="NCBI Taxonomy" id="40324"/>
    <lineage>
        <taxon>Bacteria</taxon>
        <taxon>Pseudomonadati</taxon>
        <taxon>Pseudomonadota</taxon>
        <taxon>Gammaproteobacteria</taxon>
        <taxon>Lysobacterales</taxon>
        <taxon>Lysobacteraceae</taxon>
        <taxon>Stenotrophomonas</taxon>
        <taxon>Stenotrophomonas maltophilia group</taxon>
    </lineage>
</organism>
<dbReference type="PANTHER" id="PTHR32347:SF29">
    <property type="entry name" value="UPF0194 MEMBRANE PROTEIN YBHG"/>
    <property type="match status" value="1"/>
</dbReference>
<comment type="caution">
    <text evidence="5">The sequence shown here is derived from an EMBL/GenBank/DDBJ whole genome shotgun (WGS) entry which is preliminary data.</text>
</comment>
<reference evidence="5 6" key="1">
    <citation type="submission" date="2019-04" db="EMBL/GenBank/DDBJ databases">
        <title>Microbes associate with the intestines of laboratory mice.</title>
        <authorList>
            <person name="Navarre W."/>
            <person name="Wong E."/>
            <person name="Huang K."/>
            <person name="Tropini C."/>
            <person name="Ng K."/>
            <person name="Yu B."/>
        </authorList>
    </citation>
    <scope>NUCLEOTIDE SEQUENCE [LARGE SCALE GENOMIC DNA]</scope>
    <source>
        <strain evidence="5 6">NM62_B4-13</strain>
    </source>
</reference>
<dbReference type="AlphaFoldDB" id="A0A4S2CVU3"/>
<protein>
    <submittedName>
        <fullName evidence="5">HlyD family efflux transporter periplasmic adaptor subunit</fullName>
    </submittedName>
</protein>
<sequence>MAASLCSRLLRLGVPAALLLLAACRPAPPEALGTLEWDRITVPSPAAETIVAVSVREGQRVPAGAPLLQLETTRTAAQMAALQAQAQRAGQALEELEHGPRVEEVAQARANVAAARAQAVDAAAYYARLQPLGQQRLVAAADVDRARAAAGNADGLVRAAEQALLALEHGTRLEQIGQGAAALEAAQAQQAEQAVTLRKLALVAPRAGVVDALPYRLGDQAPVGAPLAVLLVGEHPYARVYLPSPLRPSVAVGSGAQVYVEGRETALSGRVRAVRSDPVFTPYYALSGDDAARLSYLAEIELIDTDAATLARLPAGLPVRVTF</sequence>
<feature type="chain" id="PRO_5020453217" evidence="3">
    <location>
        <begin position="28"/>
        <end position="323"/>
    </location>
</feature>
<keyword evidence="3" id="KW-0732">Signal</keyword>
<dbReference type="PANTHER" id="PTHR32347">
    <property type="entry name" value="EFFLUX SYSTEM COMPONENT YKNX-RELATED"/>
    <property type="match status" value="1"/>
</dbReference>
<evidence type="ECO:0000256" key="3">
    <source>
        <dbReference type="SAM" id="SignalP"/>
    </source>
</evidence>
<gene>
    <name evidence="5" type="ORF">E5352_18350</name>
</gene>
<comment type="subcellular location">
    <subcellularLocation>
        <location evidence="1">Cell envelope</location>
    </subcellularLocation>
</comment>
<dbReference type="InterPro" id="IPR059052">
    <property type="entry name" value="HH_YbhG-like"/>
</dbReference>
<evidence type="ECO:0000256" key="1">
    <source>
        <dbReference type="ARBA" id="ARBA00004196"/>
    </source>
</evidence>
<evidence type="ECO:0000313" key="6">
    <source>
        <dbReference type="Proteomes" id="UP000306631"/>
    </source>
</evidence>